<dbReference type="EMBL" id="JADQDQ010000011">
    <property type="protein sequence ID" value="MBF9239346.1"/>
    <property type="molecule type" value="Genomic_DNA"/>
</dbReference>
<evidence type="ECO:0000313" key="1">
    <source>
        <dbReference type="EMBL" id="MBF9239346.1"/>
    </source>
</evidence>
<protein>
    <submittedName>
        <fullName evidence="1">T9SS type A sorting domain-containing protein</fullName>
    </submittedName>
</protein>
<keyword evidence="2" id="KW-1185">Reference proteome</keyword>
<organism evidence="1 2">
    <name type="scientific">Hymenobacter jeongseonensis</name>
    <dbReference type="NCBI Taxonomy" id="2791027"/>
    <lineage>
        <taxon>Bacteria</taxon>
        <taxon>Pseudomonadati</taxon>
        <taxon>Bacteroidota</taxon>
        <taxon>Cytophagia</taxon>
        <taxon>Cytophagales</taxon>
        <taxon>Hymenobacteraceae</taxon>
        <taxon>Hymenobacter</taxon>
    </lineage>
</organism>
<evidence type="ECO:0000313" key="2">
    <source>
        <dbReference type="Proteomes" id="UP000597617"/>
    </source>
</evidence>
<sequence length="449" mass="46515">MATSSGGSCSPVPVSGSGATIVIDGVSIEMAADYTVGRGGSITLKSTNPTRDGILKLTATNRALVIGDDADLFVNDGGVLILPSTAPSVNAVRVQANGSIAVTDGGAIRGGNLMLGDNRAAQRNTNLRVSGLAAVELDQITANKGTLTIASGATLITACNMVVINGLTNIEGLMVINGNLDLSGGDITACGTGKMAVRGCVFANPGQLSQLLNPQPNPCGAGKPSMCVRRNNNLCPGPIAPIANAICVPASALPAADPTACLPLPVELIEFTAELVSRQQVALRWATASEKNNKDFTIERSANGQQFQDLQTLAGAGNKQSLSTYSAVDELPLPGTSYYRLRQTDFDGTRSYSPVRAVKRGNAPGMLEVYPGRTTQEWAVSSNLPPEAVGHAATSIQLLDALGRAQPVAATSDAAQTGRWYLNVQQLPAGIYIVRLLTPAGTYSQRMAR</sequence>
<name>A0ABS0ILX2_9BACT</name>
<proteinExistence type="predicted"/>
<comment type="caution">
    <text evidence="1">The sequence shown here is derived from an EMBL/GenBank/DDBJ whole genome shotgun (WGS) entry which is preliminary data.</text>
</comment>
<dbReference type="SUPFAM" id="SSF51126">
    <property type="entry name" value="Pectin lyase-like"/>
    <property type="match status" value="1"/>
</dbReference>
<dbReference type="Gene3D" id="2.60.40.10">
    <property type="entry name" value="Immunoglobulins"/>
    <property type="match status" value="1"/>
</dbReference>
<dbReference type="InterPro" id="IPR011050">
    <property type="entry name" value="Pectin_lyase_fold/virulence"/>
</dbReference>
<reference evidence="1 2" key="1">
    <citation type="submission" date="2020-11" db="EMBL/GenBank/DDBJ databases">
        <authorList>
            <person name="Kim M.K."/>
        </authorList>
    </citation>
    <scope>NUCLEOTIDE SEQUENCE [LARGE SCALE GENOMIC DNA]</scope>
    <source>
        <strain evidence="1 2">BT683</strain>
    </source>
</reference>
<dbReference type="InterPro" id="IPR013783">
    <property type="entry name" value="Ig-like_fold"/>
</dbReference>
<accession>A0ABS0ILX2</accession>
<gene>
    <name evidence="1" type="ORF">I2I05_18280</name>
</gene>
<dbReference type="Proteomes" id="UP000597617">
    <property type="component" value="Unassembled WGS sequence"/>
</dbReference>